<name>A0A9Q1FFU9_SYNKA</name>
<organism evidence="2 3">
    <name type="scientific">Synaphobranchus kaupii</name>
    <name type="common">Kaup's arrowtooth eel</name>
    <dbReference type="NCBI Taxonomy" id="118154"/>
    <lineage>
        <taxon>Eukaryota</taxon>
        <taxon>Metazoa</taxon>
        <taxon>Chordata</taxon>
        <taxon>Craniata</taxon>
        <taxon>Vertebrata</taxon>
        <taxon>Euteleostomi</taxon>
        <taxon>Actinopterygii</taxon>
        <taxon>Neopterygii</taxon>
        <taxon>Teleostei</taxon>
        <taxon>Anguilliformes</taxon>
        <taxon>Synaphobranchidae</taxon>
        <taxon>Synaphobranchus</taxon>
    </lineage>
</organism>
<evidence type="ECO:0000313" key="3">
    <source>
        <dbReference type="Proteomes" id="UP001152622"/>
    </source>
</evidence>
<dbReference type="AlphaFoldDB" id="A0A9Q1FFU9"/>
<proteinExistence type="predicted"/>
<evidence type="ECO:0000313" key="2">
    <source>
        <dbReference type="EMBL" id="KAJ8357510.1"/>
    </source>
</evidence>
<feature type="region of interest" description="Disordered" evidence="1">
    <location>
        <begin position="24"/>
        <end position="130"/>
    </location>
</feature>
<keyword evidence="3" id="KW-1185">Reference proteome</keyword>
<accession>A0A9Q1FFU9</accession>
<gene>
    <name evidence="2" type="ORF">SKAU_G00203040</name>
</gene>
<dbReference type="EMBL" id="JAINUF010000006">
    <property type="protein sequence ID" value="KAJ8357510.1"/>
    <property type="molecule type" value="Genomic_DNA"/>
</dbReference>
<dbReference type="Proteomes" id="UP001152622">
    <property type="component" value="Chromosome 6"/>
</dbReference>
<feature type="compositionally biased region" description="Basic and acidic residues" evidence="1">
    <location>
        <begin position="68"/>
        <end position="96"/>
    </location>
</feature>
<reference evidence="2" key="1">
    <citation type="journal article" date="2023" name="Science">
        <title>Genome structures resolve the early diversification of teleost fishes.</title>
        <authorList>
            <person name="Parey E."/>
            <person name="Louis A."/>
            <person name="Montfort J."/>
            <person name="Bouchez O."/>
            <person name="Roques C."/>
            <person name="Iampietro C."/>
            <person name="Lluch J."/>
            <person name="Castinel A."/>
            <person name="Donnadieu C."/>
            <person name="Desvignes T."/>
            <person name="Floi Bucao C."/>
            <person name="Jouanno E."/>
            <person name="Wen M."/>
            <person name="Mejri S."/>
            <person name="Dirks R."/>
            <person name="Jansen H."/>
            <person name="Henkel C."/>
            <person name="Chen W.J."/>
            <person name="Zahm M."/>
            <person name="Cabau C."/>
            <person name="Klopp C."/>
            <person name="Thompson A.W."/>
            <person name="Robinson-Rechavi M."/>
            <person name="Braasch I."/>
            <person name="Lecointre G."/>
            <person name="Bobe J."/>
            <person name="Postlethwait J.H."/>
            <person name="Berthelot C."/>
            <person name="Roest Crollius H."/>
            <person name="Guiguen Y."/>
        </authorList>
    </citation>
    <scope>NUCLEOTIDE SEQUENCE</scope>
    <source>
        <strain evidence="2">WJC10195</strain>
    </source>
</reference>
<evidence type="ECO:0000256" key="1">
    <source>
        <dbReference type="SAM" id="MobiDB-lite"/>
    </source>
</evidence>
<protein>
    <submittedName>
        <fullName evidence="2">Uncharacterized protein</fullName>
    </submittedName>
</protein>
<comment type="caution">
    <text evidence="2">The sequence shown here is derived from an EMBL/GenBank/DDBJ whole genome shotgun (WGS) entry which is preliminary data.</text>
</comment>
<sequence>MKIPGILMPGEYRSVISVIIITISDGEKRSKASQRRTAADGGPRNFRKRSPPPAVAPFVTRPNAVAGEARRTRRTPDETKHEDCQRRQPPRADRANRGRRSRPPARQTAPAKRHNVTPRVFLGGEGKRHD</sequence>